<keyword evidence="3" id="KW-1185">Reference proteome</keyword>
<sequence length="120" mass="13952">MVNGLFFLFFRGFIGLPEMKGNFVIESDYLLLVNTTLEIGCPAEENDFFWFMVAGSPGKCSMYNFRRRRRIPPKKLRKCSDFLDLGICHIFNRDISLQGIPNSFCGMIPLYWQSSRLPRP</sequence>
<protein>
    <submittedName>
        <fullName evidence="2">Uncharacterized protein</fullName>
    </submittedName>
</protein>
<dbReference type="EMBL" id="BPLR01003996">
    <property type="protein sequence ID" value="GIX91133.1"/>
    <property type="molecule type" value="Genomic_DNA"/>
</dbReference>
<evidence type="ECO:0000256" key="1">
    <source>
        <dbReference type="SAM" id="SignalP"/>
    </source>
</evidence>
<organism evidence="2 3">
    <name type="scientific">Caerostris extrusa</name>
    <name type="common">Bark spider</name>
    <name type="synonym">Caerostris bankana</name>
    <dbReference type="NCBI Taxonomy" id="172846"/>
    <lineage>
        <taxon>Eukaryota</taxon>
        <taxon>Metazoa</taxon>
        <taxon>Ecdysozoa</taxon>
        <taxon>Arthropoda</taxon>
        <taxon>Chelicerata</taxon>
        <taxon>Arachnida</taxon>
        <taxon>Araneae</taxon>
        <taxon>Araneomorphae</taxon>
        <taxon>Entelegynae</taxon>
        <taxon>Araneoidea</taxon>
        <taxon>Araneidae</taxon>
        <taxon>Caerostris</taxon>
    </lineage>
</organism>
<feature type="chain" id="PRO_5043461567" evidence="1">
    <location>
        <begin position="16"/>
        <end position="120"/>
    </location>
</feature>
<accession>A0AAV4P3K0</accession>
<keyword evidence="1" id="KW-0732">Signal</keyword>
<proteinExistence type="predicted"/>
<dbReference type="Proteomes" id="UP001054945">
    <property type="component" value="Unassembled WGS sequence"/>
</dbReference>
<name>A0AAV4P3K0_CAEEX</name>
<comment type="caution">
    <text evidence="2">The sequence shown here is derived from an EMBL/GenBank/DDBJ whole genome shotgun (WGS) entry which is preliminary data.</text>
</comment>
<evidence type="ECO:0000313" key="2">
    <source>
        <dbReference type="EMBL" id="GIX91133.1"/>
    </source>
</evidence>
<dbReference type="AlphaFoldDB" id="A0AAV4P3K0"/>
<reference evidence="2 3" key="1">
    <citation type="submission" date="2021-06" db="EMBL/GenBank/DDBJ databases">
        <title>Caerostris extrusa draft genome.</title>
        <authorList>
            <person name="Kono N."/>
            <person name="Arakawa K."/>
        </authorList>
    </citation>
    <scope>NUCLEOTIDE SEQUENCE [LARGE SCALE GENOMIC DNA]</scope>
</reference>
<evidence type="ECO:0000313" key="3">
    <source>
        <dbReference type="Proteomes" id="UP001054945"/>
    </source>
</evidence>
<feature type="signal peptide" evidence="1">
    <location>
        <begin position="1"/>
        <end position="15"/>
    </location>
</feature>
<gene>
    <name evidence="2" type="ORF">CEXT_269941</name>
</gene>